<organism evidence="2 3">
    <name type="scientific">Bdellovibrio bacteriovorus</name>
    <dbReference type="NCBI Taxonomy" id="959"/>
    <lineage>
        <taxon>Bacteria</taxon>
        <taxon>Pseudomonadati</taxon>
        <taxon>Bdellovibrionota</taxon>
        <taxon>Bdellovibrionia</taxon>
        <taxon>Bdellovibrionales</taxon>
        <taxon>Pseudobdellovibrionaceae</taxon>
        <taxon>Bdellovibrio</taxon>
    </lineage>
</organism>
<proteinExistence type="predicted"/>
<name>A0A161PT25_BDEBC</name>
<dbReference type="GO" id="GO:0035438">
    <property type="term" value="F:cyclic-di-GMP binding"/>
    <property type="evidence" value="ECO:0007669"/>
    <property type="project" value="InterPro"/>
</dbReference>
<protein>
    <recommendedName>
        <fullName evidence="1">PilZ domain-containing protein</fullName>
    </recommendedName>
</protein>
<dbReference type="InterPro" id="IPR009875">
    <property type="entry name" value="PilZ_domain"/>
</dbReference>
<dbReference type="SUPFAM" id="SSF141371">
    <property type="entry name" value="PilZ domain-like"/>
    <property type="match status" value="1"/>
</dbReference>
<evidence type="ECO:0000259" key="1">
    <source>
        <dbReference type="Pfam" id="PF07238"/>
    </source>
</evidence>
<comment type="caution">
    <text evidence="2">The sequence shown here is derived from an EMBL/GenBank/DDBJ whole genome shotgun (WGS) entry which is preliminary data.</text>
</comment>
<dbReference type="RefSeq" id="WP_063204610.1">
    <property type="nucleotide sequence ID" value="NZ_LUKD01000001.1"/>
</dbReference>
<dbReference type="Gene3D" id="2.40.10.220">
    <property type="entry name" value="predicted glycosyltransferase like domains"/>
    <property type="match status" value="1"/>
</dbReference>
<dbReference type="AlphaFoldDB" id="A0A161PT25"/>
<gene>
    <name evidence="2" type="ORF">AZI87_01115</name>
</gene>
<dbReference type="Proteomes" id="UP000075799">
    <property type="component" value="Unassembled WGS sequence"/>
</dbReference>
<evidence type="ECO:0000313" key="3">
    <source>
        <dbReference type="Proteomes" id="UP000075799"/>
    </source>
</evidence>
<feature type="domain" description="PilZ" evidence="1">
    <location>
        <begin position="112"/>
        <end position="225"/>
    </location>
</feature>
<dbReference type="Pfam" id="PF07238">
    <property type="entry name" value="PilZ"/>
    <property type="match status" value="1"/>
</dbReference>
<dbReference type="EMBL" id="LUKD01000001">
    <property type="protein sequence ID" value="KYG67906.1"/>
    <property type="molecule type" value="Genomic_DNA"/>
</dbReference>
<evidence type="ECO:0000313" key="2">
    <source>
        <dbReference type="EMBL" id="KYG67906.1"/>
    </source>
</evidence>
<reference evidence="2 3" key="1">
    <citation type="submission" date="2016-03" db="EMBL/GenBank/DDBJ databases">
        <authorList>
            <person name="Ploux O."/>
        </authorList>
    </citation>
    <scope>NUCLEOTIDE SEQUENCE [LARGE SCALE GENOMIC DNA]</scope>
    <source>
        <strain evidence="2 3">EC13</strain>
    </source>
</reference>
<sequence length="239" mass="26976">MNSNNPNAPQMIFKKVALSEKKMLFREVAHDKMQVSVKGASQEDIFHLIAVQTEKDEALLCHHTADSKGIATAQKCVVNFAFKSERYFFQTELYFEAGWAVLKIDTDLFQLQRRANARIDLPDKYDAVFILTNAGGKAYFLDCRVKDISAGGIKIELPATAPEVKIGDVLKGNLRLGVRRAIEFEVEVRFAQKKDPVGAAPPTQMAGLQFLHVDNLLESRLLSLMMDLQREIFLKYPKK</sequence>
<accession>A0A161PT25</accession>